<dbReference type="InterPro" id="IPR001251">
    <property type="entry name" value="CRAL-TRIO_dom"/>
</dbReference>
<sequence length="349" mass="39711">MVDSAQIAVSPMFDGVEPPAEPPADFVAEPPADFGAEGWSQDCSLPSEEELKQAEQIRKECAVQIGGLKDSPRDVVGDIRISRFLRFHGGDVDKATKSFGDFLAWREREKIDELRKDVIDLPPKQFIKWLESVMSPFSPILVPGFHETEEGHYVVFFAPGYFKAHEFVHKRPECQPLETDLLIMRVAMEYVMKQVDDNSYKKQKMCYSIKLIDAEHLGRDSLPIFVPQLRKLAQENLGNAMNFYCEQDILTLVVNAPWTVRFIMSFVSAFMTPRQLNRIKVFSNTVATEAQAAQEFLRAIGPESTFPSSLGGDRAPEDIPFYQPMLFENVRRVQQWMLRRTPGITCPSP</sequence>
<name>A0AA36JAI3_9DINO</name>
<evidence type="ECO:0000259" key="1">
    <source>
        <dbReference type="PROSITE" id="PS50191"/>
    </source>
</evidence>
<dbReference type="PANTHER" id="PTHR45824:SF29">
    <property type="entry name" value="GH16843P"/>
    <property type="match status" value="1"/>
</dbReference>
<dbReference type="SUPFAM" id="SSF52087">
    <property type="entry name" value="CRAL/TRIO domain"/>
    <property type="match status" value="1"/>
</dbReference>
<evidence type="ECO:0000313" key="2">
    <source>
        <dbReference type="EMBL" id="CAJ1402104.1"/>
    </source>
</evidence>
<dbReference type="PROSITE" id="PS50191">
    <property type="entry name" value="CRAL_TRIO"/>
    <property type="match status" value="1"/>
</dbReference>
<dbReference type="InterPro" id="IPR052578">
    <property type="entry name" value="PI_Transfer_CRAL-TRIO"/>
</dbReference>
<accession>A0AA36JAI3</accession>
<dbReference type="EMBL" id="CAUJNA010003438">
    <property type="protein sequence ID" value="CAJ1402104.1"/>
    <property type="molecule type" value="Genomic_DNA"/>
</dbReference>
<feature type="domain" description="CRAL-TRIO" evidence="1">
    <location>
        <begin position="130"/>
        <end position="318"/>
    </location>
</feature>
<dbReference type="PANTHER" id="PTHR45824">
    <property type="entry name" value="GH16843P"/>
    <property type="match status" value="1"/>
</dbReference>
<dbReference type="GO" id="GO:0008526">
    <property type="term" value="F:phosphatidylinositol transfer activity"/>
    <property type="evidence" value="ECO:0007669"/>
    <property type="project" value="TreeGrafter"/>
</dbReference>
<dbReference type="InterPro" id="IPR036865">
    <property type="entry name" value="CRAL-TRIO_dom_sf"/>
</dbReference>
<evidence type="ECO:0000313" key="3">
    <source>
        <dbReference type="Proteomes" id="UP001178507"/>
    </source>
</evidence>
<comment type="caution">
    <text evidence="2">The sequence shown here is derived from an EMBL/GenBank/DDBJ whole genome shotgun (WGS) entry which is preliminary data.</text>
</comment>
<dbReference type="InterPro" id="IPR036273">
    <property type="entry name" value="CRAL/TRIO_N_dom_sf"/>
</dbReference>
<dbReference type="AlphaFoldDB" id="A0AA36JAI3"/>
<keyword evidence="3" id="KW-1185">Reference proteome</keyword>
<dbReference type="Pfam" id="PF00650">
    <property type="entry name" value="CRAL_TRIO"/>
    <property type="match status" value="1"/>
</dbReference>
<dbReference type="Proteomes" id="UP001178507">
    <property type="component" value="Unassembled WGS sequence"/>
</dbReference>
<dbReference type="Gene3D" id="3.40.525.10">
    <property type="entry name" value="CRAL-TRIO lipid binding domain"/>
    <property type="match status" value="1"/>
</dbReference>
<proteinExistence type="predicted"/>
<gene>
    <name evidence="2" type="ORF">EVOR1521_LOCUS25064</name>
</gene>
<organism evidence="2 3">
    <name type="scientific">Effrenium voratum</name>
    <dbReference type="NCBI Taxonomy" id="2562239"/>
    <lineage>
        <taxon>Eukaryota</taxon>
        <taxon>Sar</taxon>
        <taxon>Alveolata</taxon>
        <taxon>Dinophyceae</taxon>
        <taxon>Suessiales</taxon>
        <taxon>Symbiodiniaceae</taxon>
        <taxon>Effrenium</taxon>
    </lineage>
</organism>
<protein>
    <recommendedName>
        <fullName evidence="1">CRAL-TRIO domain-containing protein</fullName>
    </recommendedName>
</protein>
<dbReference type="SUPFAM" id="SSF46938">
    <property type="entry name" value="CRAL/TRIO N-terminal domain"/>
    <property type="match status" value="1"/>
</dbReference>
<reference evidence="2" key="1">
    <citation type="submission" date="2023-08" db="EMBL/GenBank/DDBJ databases">
        <authorList>
            <person name="Chen Y."/>
            <person name="Shah S."/>
            <person name="Dougan E. K."/>
            <person name="Thang M."/>
            <person name="Chan C."/>
        </authorList>
    </citation>
    <scope>NUCLEOTIDE SEQUENCE</scope>
</reference>